<dbReference type="InterPro" id="IPR012880">
    <property type="entry name" value="Gryzun"/>
</dbReference>
<reference evidence="4 5" key="1">
    <citation type="journal article" date="2016" name="Proc. Natl. Acad. Sci. U.S.A.">
        <title>Comparative genomics of biotechnologically important yeasts.</title>
        <authorList>
            <person name="Riley R."/>
            <person name="Haridas S."/>
            <person name="Wolfe K.H."/>
            <person name="Lopes M.R."/>
            <person name="Hittinger C.T."/>
            <person name="Goeker M."/>
            <person name="Salamov A.A."/>
            <person name="Wisecaver J.H."/>
            <person name="Long T.M."/>
            <person name="Calvey C.H."/>
            <person name="Aerts A.L."/>
            <person name="Barry K.W."/>
            <person name="Choi C."/>
            <person name="Clum A."/>
            <person name="Coughlan A.Y."/>
            <person name="Deshpande S."/>
            <person name="Douglass A.P."/>
            <person name="Hanson S.J."/>
            <person name="Klenk H.-P."/>
            <person name="LaButti K.M."/>
            <person name="Lapidus A."/>
            <person name="Lindquist E.A."/>
            <person name="Lipzen A.M."/>
            <person name="Meier-Kolthoff J.P."/>
            <person name="Ohm R.A."/>
            <person name="Otillar R.P."/>
            <person name="Pangilinan J.L."/>
            <person name="Peng Y."/>
            <person name="Rokas A."/>
            <person name="Rosa C.A."/>
            <person name="Scheuner C."/>
            <person name="Sibirny A.A."/>
            <person name="Slot J.C."/>
            <person name="Stielow J.B."/>
            <person name="Sun H."/>
            <person name="Kurtzman C.P."/>
            <person name="Blackwell M."/>
            <person name="Grigoriev I.V."/>
            <person name="Jeffries T.W."/>
        </authorList>
    </citation>
    <scope>NUCLEOTIDE SEQUENCE [LARGE SCALE GENOMIC DNA]</scope>
    <source>
        <strain evidence="5">ATCC 58044 / CBS 1984 / NCYC 433 / NRRL Y-366-8</strain>
    </source>
</reference>
<organism evidence="4 5">
    <name type="scientific">Wickerhamomyces anomalus (strain ATCC 58044 / CBS 1984 / NCYC 433 / NRRL Y-366-8)</name>
    <name type="common">Yeast</name>
    <name type="synonym">Hansenula anomala</name>
    <dbReference type="NCBI Taxonomy" id="683960"/>
    <lineage>
        <taxon>Eukaryota</taxon>
        <taxon>Fungi</taxon>
        <taxon>Dikarya</taxon>
        <taxon>Ascomycota</taxon>
        <taxon>Saccharomycotina</taxon>
        <taxon>Saccharomycetes</taxon>
        <taxon>Phaffomycetales</taxon>
        <taxon>Wickerhamomycetaceae</taxon>
        <taxon>Wickerhamomyces</taxon>
    </lineage>
</organism>
<accession>A0A1E3P193</accession>
<evidence type="ECO:0000313" key="4">
    <source>
        <dbReference type="EMBL" id="ODQ59175.1"/>
    </source>
</evidence>
<evidence type="ECO:0000259" key="3">
    <source>
        <dbReference type="Pfam" id="PF11817"/>
    </source>
</evidence>
<dbReference type="RefSeq" id="XP_019038382.1">
    <property type="nucleotide sequence ID" value="XM_019180460.1"/>
</dbReference>
<dbReference type="Pfam" id="PF11817">
    <property type="entry name" value="Foie-gras_1"/>
    <property type="match status" value="1"/>
</dbReference>
<dbReference type="EMBL" id="KV454211">
    <property type="protein sequence ID" value="ODQ59175.1"/>
    <property type="molecule type" value="Genomic_DNA"/>
</dbReference>
<dbReference type="AlphaFoldDB" id="A0A1E3P193"/>
<keyword evidence="5" id="KW-1185">Reference proteome</keyword>
<evidence type="ECO:0000313" key="5">
    <source>
        <dbReference type="Proteomes" id="UP000094112"/>
    </source>
</evidence>
<dbReference type="Proteomes" id="UP000094112">
    <property type="component" value="Unassembled WGS sequence"/>
</dbReference>
<feature type="transmembrane region" description="Helical" evidence="1">
    <location>
        <begin position="37"/>
        <end position="58"/>
    </location>
</feature>
<protein>
    <recommendedName>
        <fullName evidence="6">Trafficking protein particle complex subunit 11 domain-containing protein</fullName>
    </recommendedName>
</protein>
<proteinExistence type="predicted"/>
<dbReference type="GeneID" id="30197706"/>
<gene>
    <name evidence="4" type="ORF">WICANDRAFT_105988</name>
</gene>
<dbReference type="Pfam" id="PF07919">
    <property type="entry name" value="Gryzun"/>
    <property type="match status" value="1"/>
</dbReference>
<dbReference type="PANTHER" id="PTHR14374">
    <property type="entry name" value="FOIE GRAS"/>
    <property type="match status" value="1"/>
</dbReference>
<dbReference type="STRING" id="683960.A0A1E3P193"/>
<feature type="domain" description="Gryzun putative trafficking through Golgi" evidence="2">
    <location>
        <begin position="638"/>
        <end position="1161"/>
    </location>
</feature>
<dbReference type="InterPro" id="IPR021773">
    <property type="entry name" value="TPC11"/>
</dbReference>
<evidence type="ECO:0000256" key="1">
    <source>
        <dbReference type="SAM" id="Phobius"/>
    </source>
</evidence>
<feature type="domain" description="Trafficking protein particle complex subunit 11" evidence="3">
    <location>
        <begin position="369"/>
        <end position="488"/>
    </location>
</feature>
<keyword evidence="1" id="KW-0472">Membrane</keyword>
<name>A0A1E3P193_WICAA</name>
<sequence length="1182" mass="135668">MCSSSQSASTFGTLCDSSLFRCCSFGFSSGTSFLGRALFFFCFFTFFFCFLFITFFVLSPLVVVQGLGQSIEEFQSQKEADNASLNASSVIQGDNAEQLFRNHPQLDETPSIKSLVKLWHKYHTDQIIWDSSALKSESNNFPYRYHFRFVDTHALPQLKNSADSTTIHSNFDEIFSRKWIEKYRNIIPSLFISFYELDGKSTEPQEIEKVDLELISEINALKNQLSKRNIKHLVILSSSASSLTELSLDERLNLIRKQTGMNNRNCLILLQSSTPKEVGALVHSTLQVIKAAELEFYSGMEKKIRRKRAKTIGNANDDFSKSLIESRYALKLGFINEFKQQYDYAVKSFEIAYENLIQIFETLSLQDPNWSSYRLLVDITIFHIVKLNFYQEATNLSYKKFDVHIQSVVYFLKQKNISPKSYAVCNWLSQQFKWLAQLSDLAPYSLVPTEIPYKPDAKDPFSPLVLPHSGYLYLQAIHLLRRRESSLEDPNSLKDVYFAEVNTDEFDASLKNLLNFAKLAFQKKDNLFPRSVSFINFQLAEELYKASDFEGAVRFYEQSLEPIKEDEWSYLSSTIYYKLFKCSIELKKHYASIMNLLELCLIPDKQLNQSKLLKIKSLTENQENFKKILEPSTDKVLINVSTDETYDILQSEVLFKSSEFSLSKSAQFQVKLKSNLNQILNEVKFNDLLISFQGSFLPILLKCDTNLPSQNVFAVGDLKYDEDSNYLVGSANLTFSSYEEKILKFGIPAKKIGSNTCVSISSTLEYKDLFEIKLNVPINNKTFQTRHHWFDDEHANRIITNHTPESCEIVPRIPETKVTVAEMNEYAVVGENFQINLLVSNKDHEVVDLHLEPEAKLGESSLEISCGEGKGNKVEMKSLDTENELKQVLSLIVPNSIDDQSEIVVSIKVTFFVGGDYDVPIVSWLKTKIKVVDPFKISLSFLPRIVDDDIPSLFVIRDNDPKLPKPSRHWLTKVVVVNDLSSDIELIGEELTFVSSNKHLICREIDDKVETSKQGDKMVSDHFIETVIENGHTYRNITFDSMLTLKYKRKDSNAINEYQNKPWKFTLPLLDPRVLLDIETNQDSKDVKLVFMIENPTTRIFSFAVSLVENQNFQITGTKTQNLSVLPYTRQKVEFHAVPLASGWVNLPQLTVYDLNYRVNLPTLLVTDKAQTHNREIFIHIQ</sequence>
<keyword evidence="1" id="KW-1133">Transmembrane helix</keyword>
<evidence type="ECO:0000259" key="2">
    <source>
        <dbReference type="Pfam" id="PF07919"/>
    </source>
</evidence>
<dbReference type="OrthoDB" id="6278596at2759"/>
<dbReference type="PANTHER" id="PTHR14374:SF0">
    <property type="entry name" value="TRAFFICKING PROTEIN PARTICLE COMPLEX SUBUNIT 11"/>
    <property type="match status" value="1"/>
</dbReference>
<evidence type="ECO:0008006" key="6">
    <source>
        <dbReference type="Google" id="ProtNLM"/>
    </source>
</evidence>
<keyword evidence="1" id="KW-0812">Transmembrane</keyword>